<dbReference type="Pfam" id="PF17853">
    <property type="entry name" value="GGDEF_2"/>
    <property type="match status" value="1"/>
</dbReference>
<name>H5X1R3_9PSEU</name>
<dbReference type="STRING" id="882083.SacmaDRAFT_2685"/>
<keyword evidence="5" id="KW-1185">Reference proteome</keyword>
<evidence type="ECO:0000259" key="3">
    <source>
        <dbReference type="Pfam" id="PF17853"/>
    </source>
</evidence>
<dbReference type="Pfam" id="PF13556">
    <property type="entry name" value="HTH_30"/>
    <property type="match status" value="1"/>
</dbReference>
<dbReference type="PANTHER" id="PTHR33744">
    <property type="entry name" value="CARBOHYDRATE DIACID REGULATOR"/>
    <property type="match status" value="1"/>
</dbReference>
<evidence type="ECO:0008006" key="6">
    <source>
        <dbReference type="Google" id="ProtNLM"/>
    </source>
</evidence>
<dbReference type="InterPro" id="IPR009057">
    <property type="entry name" value="Homeodomain-like_sf"/>
</dbReference>
<evidence type="ECO:0000256" key="1">
    <source>
        <dbReference type="ARBA" id="ARBA00006754"/>
    </source>
</evidence>
<dbReference type="InterPro" id="IPR025736">
    <property type="entry name" value="PucR_C-HTH_dom"/>
</dbReference>
<dbReference type="SUPFAM" id="SSF46689">
    <property type="entry name" value="Homeodomain-like"/>
    <property type="match status" value="1"/>
</dbReference>
<gene>
    <name evidence="4" type="ORF">SacmaDRAFT_2685</name>
</gene>
<dbReference type="InterPro" id="IPR042070">
    <property type="entry name" value="PucR_C-HTH_sf"/>
</dbReference>
<evidence type="ECO:0000313" key="5">
    <source>
        <dbReference type="Proteomes" id="UP000004926"/>
    </source>
</evidence>
<dbReference type="Proteomes" id="UP000004926">
    <property type="component" value="Chromosome"/>
</dbReference>
<protein>
    <recommendedName>
        <fullName evidence="6">Sugar diacid utilization regulator</fullName>
    </recommendedName>
</protein>
<dbReference type="HOGENOM" id="CLU_485618_0_0_11"/>
<accession>H5X1R3</accession>
<feature type="domain" description="CdaR GGDEF-like" evidence="3">
    <location>
        <begin position="310"/>
        <end position="435"/>
    </location>
</feature>
<dbReference type="eggNOG" id="COG2508">
    <property type="taxonomic scope" value="Bacteria"/>
</dbReference>
<comment type="similarity">
    <text evidence="1">Belongs to the CdaR family.</text>
</comment>
<evidence type="ECO:0000313" key="4">
    <source>
        <dbReference type="EMBL" id="EHR50926.1"/>
    </source>
</evidence>
<dbReference type="InterPro" id="IPR051448">
    <property type="entry name" value="CdaR-like_regulators"/>
</dbReference>
<feature type="domain" description="PucR C-terminal helix-turn-helix" evidence="2">
    <location>
        <begin position="489"/>
        <end position="543"/>
    </location>
</feature>
<dbReference type="PANTHER" id="PTHR33744:SF1">
    <property type="entry name" value="DNA-BINDING TRANSCRIPTIONAL ACTIVATOR ADER"/>
    <property type="match status" value="1"/>
</dbReference>
<dbReference type="Gene3D" id="1.10.10.2840">
    <property type="entry name" value="PucR C-terminal helix-turn-helix domain"/>
    <property type="match status" value="1"/>
</dbReference>
<organism evidence="4 5">
    <name type="scientific">Saccharomonospora marina XMU15</name>
    <dbReference type="NCBI Taxonomy" id="882083"/>
    <lineage>
        <taxon>Bacteria</taxon>
        <taxon>Bacillati</taxon>
        <taxon>Actinomycetota</taxon>
        <taxon>Actinomycetes</taxon>
        <taxon>Pseudonocardiales</taxon>
        <taxon>Pseudonocardiaceae</taxon>
        <taxon>Saccharomonospora</taxon>
    </lineage>
</organism>
<evidence type="ECO:0000259" key="2">
    <source>
        <dbReference type="Pfam" id="PF13556"/>
    </source>
</evidence>
<dbReference type="AlphaFoldDB" id="H5X1R3"/>
<dbReference type="EMBL" id="CM001439">
    <property type="protein sequence ID" value="EHR50926.1"/>
    <property type="molecule type" value="Genomic_DNA"/>
</dbReference>
<proteinExistence type="inferred from homology"/>
<dbReference type="InterPro" id="IPR041522">
    <property type="entry name" value="CdaR_GGDEF"/>
</dbReference>
<sequence length="561" mass="59642">MKTSVENVENTVRDATDPGELTLARLLQELPFRDAGVAGPTDVALTWCLPWEQAVSGTASLRGVLVFARGEQLTEAGLRRLGDRGAAALLVSGPAAAADPAATSARLPVVSVGAQVDYHEVGRLVAELALAHEAHVLRYGVTVHRSLAELLYRGAGVSALCHQLARLSHCAVAVLDADREVLAFARAAPATLDEAEVARTLAEEPPGLVAESLHSGHGPAVVGDATFGGRPYTCVVAAIVLGGRHDGWVLLIEPNRPPHPHDLAQHRVVVEQAVTIVGTELLRMHSISEAEERARGDFVHALLHGRFGNASDLRARAAHYRFPTDCDYAVLVGAAPEGSVTAAMAREASRLAPQGAGQTLAAAVGDVLAVIHPFDPGRAATPEAADAAVAAYAATLERDLGLRLGKPVRIAYGRPVTGAVRIAESYREARIALRLRLRLELPDVCGFHDLRVYAALVELAGTEPGQTFARDLLAPLRCGAAVGSELERAVLAYVECGGNVNAAARRLHVHRNTMLYKLDRASRILRLDLREAEHRFALWLAYKLDLLAETTAAVDRELGPG</sequence>
<reference evidence="4 5" key="1">
    <citation type="journal article" date="2012" name="Stand. Genomic Sci.">
        <title>Genome sequence of the ocean sediment bacterium Saccharomonospora marina type strain (XMU15(T)).</title>
        <authorList>
            <person name="Klenk H.P."/>
            <person name="Lu M."/>
            <person name="Lucas S."/>
            <person name="Lapidus A."/>
            <person name="Copeland A."/>
            <person name="Pitluck S."/>
            <person name="Goodwin L.A."/>
            <person name="Han C."/>
            <person name="Tapia R."/>
            <person name="Brambilla E.M."/>
            <person name="Potter G."/>
            <person name="Land M."/>
            <person name="Ivanova N."/>
            <person name="Rohde M."/>
            <person name="Goker M."/>
            <person name="Detter J.C."/>
            <person name="Li W.J."/>
            <person name="Kyrpides N.C."/>
            <person name="Woyke T."/>
        </authorList>
    </citation>
    <scope>NUCLEOTIDE SEQUENCE [LARGE SCALE GENOMIC DNA]</scope>
    <source>
        <strain evidence="4 5">XMU15</strain>
    </source>
</reference>